<dbReference type="GO" id="GO:0071555">
    <property type="term" value="P:cell wall organization"/>
    <property type="evidence" value="ECO:0007669"/>
    <property type="project" value="UniProtKB-KW"/>
</dbReference>
<dbReference type="Pfam" id="PF03935">
    <property type="entry name" value="SKN1_KRE6_Sbg1"/>
    <property type="match status" value="2"/>
</dbReference>
<dbReference type="SUPFAM" id="SSF49899">
    <property type="entry name" value="Concanavalin A-like lectins/glucanases"/>
    <property type="match status" value="2"/>
</dbReference>
<evidence type="ECO:0000256" key="5">
    <source>
        <dbReference type="SAM" id="MobiDB-lite"/>
    </source>
</evidence>
<keyword evidence="8" id="KW-1185">Reference proteome</keyword>
<dbReference type="Proteomes" id="UP000002640">
    <property type="component" value="Unassembled WGS sequence"/>
</dbReference>
<comment type="subcellular location">
    <subcellularLocation>
        <location evidence="1">Membrane</location>
    </subcellularLocation>
</comment>
<dbReference type="STRING" id="1094619.G4YKR7"/>
<keyword evidence="2 6" id="KW-0472">Membrane</keyword>
<dbReference type="FunFam" id="2.60.120.200:FF:000157">
    <property type="entry name" value="Beta-glucan synthesis-associated protein SKN1"/>
    <property type="match status" value="1"/>
</dbReference>
<dbReference type="InterPro" id="IPR005629">
    <property type="entry name" value="Skn1/Kre6/Sbg1"/>
</dbReference>
<keyword evidence="3" id="KW-0325">Glycoprotein</keyword>
<evidence type="ECO:0000313" key="7">
    <source>
        <dbReference type="EMBL" id="EGZ29221.1"/>
    </source>
</evidence>
<evidence type="ECO:0000256" key="3">
    <source>
        <dbReference type="ARBA" id="ARBA00023180"/>
    </source>
</evidence>
<evidence type="ECO:0000256" key="1">
    <source>
        <dbReference type="ARBA" id="ARBA00004370"/>
    </source>
</evidence>
<accession>G4YKR7</accession>
<evidence type="ECO:0000313" key="8">
    <source>
        <dbReference type="Proteomes" id="UP000002640"/>
    </source>
</evidence>
<dbReference type="OMA" id="KERCECI"/>
<evidence type="ECO:0000256" key="6">
    <source>
        <dbReference type="SAM" id="Phobius"/>
    </source>
</evidence>
<dbReference type="Gene3D" id="2.60.120.200">
    <property type="match status" value="2"/>
</dbReference>
<dbReference type="PANTHER" id="PTHR31361:SF1">
    <property type="entry name" value="BETA-GLUCAN SYNTHESIS-ASSOCIATED PROTEIN KRE6-RELATED"/>
    <property type="match status" value="1"/>
</dbReference>
<feature type="transmembrane region" description="Helical" evidence="6">
    <location>
        <begin position="553"/>
        <end position="576"/>
    </location>
</feature>
<dbReference type="GO" id="GO:0015926">
    <property type="term" value="F:glucosidase activity"/>
    <property type="evidence" value="ECO:0007669"/>
    <property type="project" value="TreeGrafter"/>
</dbReference>
<feature type="region of interest" description="Disordered" evidence="5">
    <location>
        <begin position="618"/>
        <end position="640"/>
    </location>
</feature>
<dbReference type="RefSeq" id="XP_009516496.1">
    <property type="nucleotide sequence ID" value="XM_009518201.1"/>
</dbReference>
<dbReference type="GeneID" id="20639770"/>
<evidence type="ECO:0000256" key="4">
    <source>
        <dbReference type="ARBA" id="ARBA00023316"/>
    </source>
</evidence>
<dbReference type="EMBL" id="JH159151">
    <property type="protein sequence ID" value="EGZ29221.1"/>
    <property type="molecule type" value="Genomic_DNA"/>
</dbReference>
<proteinExistence type="predicted"/>
<reference evidence="7 8" key="1">
    <citation type="journal article" date="2006" name="Science">
        <title>Phytophthora genome sequences uncover evolutionary origins and mechanisms of pathogenesis.</title>
        <authorList>
            <person name="Tyler B.M."/>
            <person name="Tripathy S."/>
            <person name="Zhang X."/>
            <person name="Dehal P."/>
            <person name="Jiang R.H."/>
            <person name="Aerts A."/>
            <person name="Arredondo F.D."/>
            <person name="Baxter L."/>
            <person name="Bensasson D."/>
            <person name="Beynon J.L."/>
            <person name="Chapman J."/>
            <person name="Damasceno C.M."/>
            <person name="Dorrance A.E."/>
            <person name="Dou D."/>
            <person name="Dickerman A.W."/>
            <person name="Dubchak I.L."/>
            <person name="Garbelotto M."/>
            <person name="Gijzen M."/>
            <person name="Gordon S.G."/>
            <person name="Govers F."/>
            <person name="Grunwald N.J."/>
            <person name="Huang W."/>
            <person name="Ivors K.L."/>
            <person name="Jones R.W."/>
            <person name="Kamoun S."/>
            <person name="Krampis K."/>
            <person name="Lamour K.H."/>
            <person name="Lee M.K."/>
            <person name="McDonald W.H."/>
            <person name="Medina M."/>
            <person name="Meijer H.J."/>
            <person name="Nordberg E.K."/>
            <person name="Maclean D.J."/>
            <person name="Ospina-Giraldo M.D."/>
            <person name="Morris P.F."/>
            <person name="Phuntumart V."/>
            <person name="Putnam N.H."/>
            <person name="Rash S."/>
            <person name="Rose J.K."/>
            <person name="Sakihama Y."/>
            <person name="Salamov A.A."/>
            <person name="Savidor A."/>
            <person name="Scheuring C.F."/>
            <person name="Smith B.M."/>
            <person name="Sobral B.W."/>
            <person name="Terry A."/>
            <person name="Torto-Alalibo T.A."/>
            <person name="Win J."/>
            <person name="Xu Z."/>
            <person name="Zhang H."/>
            <person name="Grigoriev I.V."/>
            <person name="Rokhsar D.S."/>
            <person name="Boore J.L."/>
        </authorList>
    </citation>
    <scope>NUCLEOTIDE SEQUENCE [LARGE SCALE GENOMIC DNA]</scope>
    <source>
        <strain evidence="7 8">P6497</strain>
    </source>
</reference>
<name>G4YKR7_PHYSP</name>
<dbReference type="GO" id="GO:0005789">
    <property type="term" value="C:endoplasmic reticulum membrane"/>
    <property type="evidence" value="ECO:0007669"/>
    <property type="project" value="TreeGrafter"/>
</dbReference>
<evidence type="ECO:0008006" key="9">
    <source>
        <dbReference type="Google" id="ProtNLM"/>
    </source>
</evidence>
<keyword evidence="6" id="KW-1133">Transmembrane helix</keyword>
<dbReference type="PANTHER" id="PTHR31361">
    <property type="entry name" value="BETA-GLUCAN SYNTHESIS-ASSOCIATED PROTEIN KRE6-RELATED"/>
    <property type="match status" value="1"/>
</dbReference>
<keyword evidence="4" id="KW-0961">Cell wall biogenesis/degradation</keyword>
<dbReference type="AlphaFoldDB" id="G4YKR7"/>
<gene>
    <name evidence="7" type="ORF">PHYSODRAFT_284393</name>
</gene>
<evidence type="ECO:0000256" key="2">
    <source>
        <dbReference type="ARBA" id="ARBA00023136"/>
    </source>
</evidence>
<dbReference type="InterPro" id="IPR013320">
    <property type="entry name" value="ConA-like_dom_sf"/>
</dbReference>
<keyword evidence="6" id="KW-0812">Transmembrane</keyword>
<dbReference type="GO" id="GO:0005886">
    <property type="term" value="C:plasma membrane"/>
    <property type="evidence" value="ECO:0007669"/>
    <property type="project" value="TreeGrafter"/>
</dbReference>
<dbReference type="KEGG" id="psoj:PHYSODRAFT_284393"/>
<dbReference type="GO" id="GO:0006078">
    <property type="term" value="P:(1-&gt;6)-beta-D-glucan biosynthetic process"/>
    <property type="evidence" value="ECO:0007669"/>
    <property type="project" value="TreeGrafter"/>
</dbReference>
<protein>
    <recommendedName>
        <fullName evidence="9">Beta-glucan synthesis-associated protein</fullName>
    </recommendedName>
</protein>
<sequence length="640" mass="70720">MYTHPPGYVDAYFFYRAAMVQSWNKFCYQGGMIETRVQLPGVVTPDSGNPDLANGKNNKVSATKYYPTWPGIWMMGNLGRAIFSASTNRMWPFSYDKCEPDLFDPTYQRISACNDNPGYGLNPNQGRGAPEIDVLEGGATLVSSSLQIGPGMPDDYRIMGLDYSRDPPDCIYGGTCSTPGANYVGVPSKVYAQRGYKSWYHGLRYSANNLCKQDPKAKQTYSKVAASVKAGITENSCSLDICPASHDAYGDLSLIDGKGEDHWGINSNGTCFPLWNVYTGAYLCDPDNTFWKCAQPRNETTTPKSNAMSQFNYQMDAISANWPVHLGAYTNYVTYQLEWVTGKKGYVRWMLEGSPLFEVPSESIWDIPQNKNKTNPEKIMLEEPMYLIFNVALSSSWGATPPNAGKECRGDGKDATTNKICDAFPLYLKIDYIRLYQDHGDDLDDDNYMQVGCDPKSHPTKKWIDAHMDEYEDDDNKHKDVAGKAFCKTNHDCTIGGNLGKTLLKTGKCVRNRCQCTYSSSWGGPRCTTAISGSTSSSTLGTSLSSGSYGPPMGLSIGVAAIMVFLSFASVAWSIVRENNAAAALAKQRKKAMDMGTYQNNPDVQTRYVTGTDSYGSGNVHGHGQEIHHRPRDNYSQNFV</sequence>
<organism evidence="7 8">
    <name type="scientific">Phytophthora sojae (strain P6497)</name>
    <name type="common">Soybean stem and root rot agent</name>
    <name type="synonym">Phytophthora megasperma f. sp. glycines</name>
    <dbReference type="NCBI Taxonomy" id="1094619"/>
    <lineage>
        <taxon>Eukaryota</taxon>
        <taxon>Sar</taxon>
        <taxon>Stramenopiles</taxon>
        <taxon>Oomycota</taxon>
        <taxon>Peronosporomycetes</taxon>
        <taxon>Peronosporales</taxon>
        <taxon>Peronosporaceae</taxon>
        <taxon>Phytophthora</taxon>
    </lineage>
</organism>
<dbReference type="InParanoid" id="G4YKR7"/>